<proteinExistence type="predicted"/>
<accession>A0A852U381</accession>
<organism evidence="2 3">
    <name type="scientific">Spinactinospora alkalitolerans</name>
    <dbReference type="NCBI Taxonomy" id="687207"/>
    <lineage>
        <taxon>Bacteria</taxon>
        <taxon>Bacillati</taxon>
        <taxon>Actinomycetota</taxon>
        <taxon>Actinomycetes</taxon>
        <taxon>Streptosporangiales</taxon>
        <taxon>Nocardiopsidaceae</taxon>
        <taxon>Spinactinospora</taxon>
    </lineage>
</organism>
<dbReference type="RefSeq" id="WP_179646084.1">
    <property type="nucleotide sequence ID" value="NZ_BAAAYY010000044.1"/>
</dbReference>
<evidence type="ECO:0000256" key="1">
    <source>
        <dbReference type="SAM" id="MobiDB-lite"/>
    </source>
</evidence>
<sequence>MPEPTSTPGNDHNSDGTSTNPAREEGMRHVSSLLTNLEQLIKTADKGEQATAGDPDVEWLNQVLAHAGDELRKTREHLFQEGLFGESKDPKLFF</sequence>
<comment type="caution">
    <text evidence="2">The sequence shown here is derived from an EMBL/GenBank/DDBJ whole genome shotgun (WGS) entry which is preliminary data.</text>
</comment>
<dbReference type="EMBL" id="JACCCC010000001">
    <property type="protein sequence ID" value="NYE50631.1"/>
    <property type="molecule type" value="Genomic_DNA"/>
</dbReference>
<reference evidence="2 3" key="1">
    <citation type="submission" date="2020-07" db="EMBL/GenBank/DDBJ databases">
        <title>Sequencing the genomes of 1000 actinobacteria strains.</title>
        <authorList>
            <person name="Klenk H.-P."/>
        </authorList>
    </citation>
    <scope>NUCLEOTIDE SEQUENCE [LARGE SCALE GENOMIC DNA]</scope>
    <source>
        <strain evidence="2 3">CXB654</strain>
    </source>
</reference>
<dbReference type="Proteomes" id="UP000589036">
    <property type="component" value="Unassembled WGS sequence"/>
</dbReference>
<feature type="region of interest" description="Disordered" evidence="1">
    <location>
        <begin position="1"/>
        <end position="28"/>
    </location>
</feature>
<protein>
    <submittedName>
        <fullName evidence="2">Uncharacterized protein</fullName>
    </submittedName>
</protein>
<name>A0A852U381_9ACTN</name>
<gene>
    <name evidence="2" type="ORF">HDA32_005751</name>
</gene>
<dbReference type="AlphaFoldDB" id="A0A852U381"/>
<keyword evidence="3" id="KW-1185">Reference proteome</keyword>
<evidence type="ECO:0000313" key="2">
    <source>
        <dbReference type="EMBL" id="NYE50631.1"/>
    </source>
</evidence>
<feature type="compositionally biased region" description="Polar residues" evidence="1">
    <location>
        <begin position="1"/>
        <end position="21"/>
    </location>
</feature>
<evidence type="ECO:0000313" key="3">
    <source>
        <dbReference type="Proteomes" id="UP000589036"/>
    </source>
</evidence>